<gene>
    <name evidence="2" type="primary">Acey_s0077.g1127</name>
    <name evidence="2" type="ORF">Y032_0077g1127</name>
</gene>
<dbReference type="EMBL" id="JARK01001413">
    <property type="protein sequence ID" value="EYC06289.1"/>
    <property type="molecule type" value="Genomic_DNA"/>
</dbReference>
<accession>A0A016TTC4</accession>
<dbReference type="OrthoDB" id="5849210at2759"/>
<proteinExistence type="predicted"/>
<feature type="region of interest" description="Disordered" evidence="1">
    <location>
        <begin position="1"/>
        <end position="21"/>
    </location>
</feature>
<keyword evidence="3" id="KW-1185">Reference proteome</keyword>
<dbReference type="AlphaFoldDB" id="A0A016TTC4"/>
<evidence type="ECO:0000313" key="3">
    <source>
        <dbReference type="Proteomes" id="UP000024635"/>
    </source>
</evidence>
<reference evidence="3" key="1">
    <citation type="journal article" date="2015" name="Nat. Genet.">
        <title>The genome and transcriptome of the zoonotic hookworm Ancylostoma ceylanicum identify infection-specific gene families.</title>
        <authorList>
            <person name="Schwarz E.M."/>
            <person name="Hu Y."/>
            <person name="Antoshechkin I."/>
            <person name="Miller M.M."/>
            <person name="Sternberg P.W."/>
            <person name="Aroian R.V."/>
        </authorList>
    </citation>
    <scope>NUCLEOTIDE SEQUENCE</scope>
    <source>
        <strain evidence="3">HY135</strain>
    </source>
</reference>
<comment type="caution">
    <text evidence="2">The sequence shown here is derived from an EMBL/GenBank/DDBJ whole genome shotgun (WGS) entry which is preliminary data.</text>
</comment>
<evidence type="ECO:0000256" key="1">
    <source>
        <dbReference type="SAM" id="MobiDB-lite"/>
    </source>
</evidence>
<sequence>MTLIMEENGSQSADPPKRRHAAPGLVKKFSSLQVSHYPVLLFANTDTEEQPPSVVWKTSYASSEVVIPQIHSLLESSAM</sequence>
<protein>
    <submittedName>
        <fullName evidence="2">Uncharacterized protein</fullName>
    </submittedName>
</protein>
<dbReference type="Proteomes" id="UP000024635">
    <property type="component" value="Unassembled WGS sequence"/>
</dbReference>
<evidence type="ECO:0000313" key="2">
    <source>
        <dbReference type="EMBL" id="EYC06289.1"/>
    </source>
</evidence>
<organism evidence="2 3">
    <name type="scientific">Ancylostoma ceylanicum</name>
    <dbReference type="NCBI Taxonomy" id="53326"/>
    <lineage>
        <taxon>Eukaryota</taxon>
        <taxon>Metazoa</taxon>
        <taxon>Ecdysozoa</taxon>
        <taxon>Nematoda</taxon>
        <taxon>Chromadorea</taxon>
        <taxon>Rhabditida</taxon>
        <taxon>Rhabditina</taxon>
        <taxon>Rhabditomorpha</taxon>
        <taxon>Strongyloidea</taxon>
        <taxon>Ancylostomatidae</taxon>
        <taxon>Ancylostomatinae</taxon>
        <taxon>Ancylostoma</taxon>
    </lineage>
</organism>
<name>A0A016TTC4_9BILA</name>